<dbReference type="Pfam" id="PF05524">
    <property type="entry name" value="PEP-utilisers_N"/>
    <property type="match status" value="1"/>
</dbReference>
<dbReference type="SUPFAM" id="SSF51621">
    <property type="entry name" value="Phosphoenolpyruvate/pyruvate domain"/>
    <property type="match status" value="1"/>
</dbReference>
<dbReference type="InterPro" id="IPR024692">
    <property type="entry name" value="PTS_EI"/>
</dbReference>
<keyword evidence="11 17" id="KW-0808">Transferase</keyword>
<dbReference type="PROSITE" id="PS00742">
    <property type="entry name" value="PEP_ENZYMES_2"/>
    <property type="match status" value="1"/>
</dbReference>
<evidence type="ECO:0000256" key="18">
    <source>
        <dbReference type="PIRSR" id="PIRSR000732-1"/>
    </source>
</evidence>
<keyword evidence="25" id="KW-1185">Reference proteome</keyword>
<comment type="function">
    <text evidence="3 17">General (non sugar-specific) component of the phosphoenolpyruvate-dependent sugar phosphotransferase system (sugar PTS). This major carbohydrate active-transport system catalyzes the phosphorylation of incoming sugar substrates concomitantly with their translocation across the cell membrane. Enzyme I transfers the phosphoryl group from phosphoenolpyruvate (PEP) to the phosphoryl carrier protein (HPr).</text>
</comment>
<evidence type="ECO:0000256" key="7">
    <source>
        <dbReference type="ARBA" id="ARBA00016544"/>
    </source>
</evidence>
<dbReference type="SUPFAM" id="SSF47831">
    <property type="entry name" value="Enzyme I of the PEP:sugar phosphotransferase system HPr-binding (sub)domain"/>
    <property type="match status" value="1"/>
</dbReference>
<dbReference type="Pfam" id="PF00391">
    <property type="entry name" value="PEP-utilizers"/>
    <property type="match status" value="1"/>
</dbReference>
<dbReference type="SUPFAM" id="SSF52009">
    <property type="entry name" value="Phosphohistidine domain"/>
    <property type="match status" value="1"/>
</dbReference>
<dbReference type="PANTHER" id="PTHR46244:SF3">
    <property type="entry name" value="PHOSPHOENOLPYRUVATE-PROTEIN PHOSPHOTRANSFERASE"/>
    <property type="match status" value="1"/>
</dbReference>
<feature type="domain" description="Phosphotransferase system enzyme I N-terminal" evidence="23">
    <location>
        <begin position="5"/>
        <end position="128"/>
    </location>
</feature>
<dbReference type="InterPro" id="IPR023151">
    <property type="entry name" value="PEP_util_CS"/>
</dbReference>
<dbReference type="EC" id="2.7.3.9" evidence="6 17"/>
<dbReference type="PRINTS" id="PR01736">
    <property type="entry name" value="PHPHTRNFRASE"/>
</dbReference>
<dbReference type="Gene3D" id="1.10.274.10">
    <property type="entry name" value="PtsI, HPr-binding domain"/>
    <property type="match status" value="1"/>
</dbReference>
<feature type="binding site" evidence="19">
    <location>
        <position position="334"/>
    </location>
    <ligand>
        <name>phosphoenolpyruvate</name>
        <dbReference type="ChEBI" id="CHEBI:58702"/>
    </ligand>
</feature>
<dbReference type="GO" id="GO:0009401">
    <property type="term" value="P:phosphoenolpyruvate-dependent sugar phosphotransferase system"/>
    <property type="evidence" value="ECO:0007669"/>
    <property type="project" value="UniProtKB-KW"/>
</dbReference>
<dbReference type="InterPro" id="IPR006318">
    <property type="entry name" value="PTS_EI-like"/>
</dbReference>
<evidence type="ECO:0000256" key="3">
    <source>
        <dbReference type="ARBA" id="ARBA00002728"/>
    </source>
</evidence>
<feature type="domain" description="PEP-utilising enzyme mobile" evidence="21">
    <location>
        <begin position="156"/>
        <end position="227"/>
    </location>
</feature>
<dbReference type="GO" id="GO:0046872">
    <property type="term" value="F:metal ion binding"/>
    <property type="evidence" value="ECO:0007669"/>
    <property type="project" value="UniProtKB-KW"/>
</dbReference>
<evidence type="ECO:0000256" key="17">
    <source>
        <dbReference type="PIRNR" id="PIRNR000732"/>
    </source>
</evidence>
<evidence type="ECO:0000256" key="13">
    <source>
        <dbReference type="ARBA" id="ARBA00022723"/>
    </source>
</evidence>
<feature type="binding site" evidence="19">
    <location>
        <position position="469"/>
    </location>
    <ligand>
        <name>phosphoenolpyruvate</name>
        <dbReference type="ChEBI" id="CHEBI:58702"/>
    </ligand>
</feature>
<evidence type="ECO:0000256" key="11">
    <source>
        <dbReference type="ARBA" id="ARBA00022679"/>
    </source>
</evidence>
<dbReference type="RefSeq" id="WP_145360325.1">
    <property type="nucleotide sequence ID" value="NZ_CP036265.1"/>
</dbReference>
<dbReference type="GO" id="GO:0008965">
    <property type="term" value="F:phosphoenolpyruvate-protein phosphotransferase activity"/>
    <property type="evidence" value="ECO:0007669"/>
    <property type="project" value="UniProtKB-EC"/>
</dbReference>
<dbReference type="AlphaFoldDB" id="A0A517PDL2"/>
<organism evidence="24 25">
    <name type="scientific">Alienimonas californiensis</name>
    <dbReference type="NCBI Taxonomy" id="2527989"/>
    <lineage>
        <taxon>Bacteria</taxon>
        <taxon>Pseudomonadati</taxon>
        <taxon>Planctomycetota</taxon>
        <taxon>Planctomycetia</taxon>
        <taxon>Planctomycetales</taxon>
        <taxon>Planctomycetaceae</taxon>
        <taxon>Alienimonas</taxon>
    </lineage>
</organism>
<name>A0A517PDL2_9PLAN</name>
<keyword evidence="8 17" id="KW-0813">Transport</keyword>
<evidence type="ECO:0000256" key="15">
    <source>
        <dbReference type="ARBA" id="ARBA00022842"/>
    </source>
</evidence>
<comment type="catalytic activity">
    <reaction evidence="1 17">
        <text>L-histidyl-[protein] + phosphoenolpyruvate = N(pros)-phospho-L-histidyl-[protein] + pyruvate</text>
        <dbReference type="Rhea" id="RHEA:23880"/>
        <dbReference type="Rhea" id="RHEA-COMP:9745"/>
        <dbReference type="Rhea" id="RHEA-COMP:9746"/>
        <dbReference type="ChEBI" id="CHEBI:15361"/>
        <dbReference type="ChEBI" id="CHEBI:29979"/>
        <dbReference type="ChEBI" id="CHEBI:58702"/>
        <dbReference type="ChEBI" id="CHEBI:64837"/>
        <dbReference type="EC" id="2.7.3.9"/>
    </reaction>
</comment>
<keyword evidence="10 17" id="KW-0762">Sugar transport</keyword>
<dbReference type="InterPro" id="IPR008731">
    <property type="entry name" value="PTS_EIN"/>
</dbReference>
<evidence type="ECO:0000256" key="10">
    <source>
        <dbReference type="ARBA" id="ARBA00022597"/>
    </source>
</evidence>
<evidence type="ECO:0000256" key="2">
    <source>
        <dbReference type="ARBA" id="ARBA00001946"/>
    </source>
</evidence>
<comment type="subcellular location">
    <subcellularLocation>
        <location evidence="4 17">Cytoplasm</location>
    </subcellularLocation>
</comment>
<evidence type="ECO:0000256" key="20">
    <source>
        <dbReference type="PIRSR" id="PIRSR000732-3"/>
    </source>
</evidence>
<evidence type="ECO:0000259" key="22">
    <source>
        <dbReference type="Pfam" id="PF02896"/>
    </source>
</evidence>
<evidence type="ECO:0000256" key="12">
    <source>
        <dbReference type="ARBA" id="ARBA00022683"/>
    </source>
</evidence>
<dbReference type="Proteomes" id="UP000318741">
    <property type="component" value="Chromosome"/>
</dbReference>
<dbReference type="InterPro" id="IPR040442">
    <property type="entry name" value="Pyrv_kinase-like_dom_sf"/>
</dbReference>
<evidence type="ECO:0000256" key="14">
    <source>
        <dbReference type="ARBA" id="ARBA00022777"/>
    </source>
</evidence>
<reference evidence="24 25" key="1">
    <citation type="submission" date="2019-02" db="EMBL/GenBank/DDBJ databases">
        <title>Deep-cultivation of Planctomycetes and their phenomic and genomic characterization uncovers novel biology.</title>
        <authorList>
            <person name="Wiegand S."/>
            <person name="Jogler M."/>
            <person name="Boedeker C."/>
            <person name="Pinto D."/>
            <person name="Vollmers J."/>
            <person name="Rivas-Marin E."/>
            <person name="Kohn T."/>
            <person name="Peeters S.H."/>
            <person name="Heuer A."/>
            <person name="Rast P."/>
            <person name="Oberbeckmann S."/>
            <person name="Bunk B."/>
            <person name="Jeske O."/>
            <person name="Meyerdierks A."/>
            <person name="Storesund J.E."/>
            <person name="Kallscheuer N."/>
            <person name="Luecker S."/>
            <person name="Lage O.M."/>
            <person name="Pohl T."/>
            <person name="Merkel B.J."/>
            <person name="Hornburger P."/>
            <person name="Mueller R.-W."/>
            <person name="Bruemmer F."/>
            <person name="Labrenz M."/>
            <person name="Spormann A.M."/>
            <person name="Op den Camp H."/>
            <person name="Overmann J."/>
            <person name="Amann R."/>
            <person name="Jetten M.S.M."/>
            <person name="Mascher T."/>
            <person name="Medema M.H."/>
            <person name="Devos D.P."/>
            <person name="Kaster A.-K."/>
            <person name="Ovreas L."/>
            <person name="Rohde M."/>
            <person name="Galperin M.Y."/>
            <person name="Jogler C."/>
        </authorList>
    </citation>
    <scope>NUCLEOTIDE SEQUENCE [LARGE SCALE GENOMIC DNA]</scope>
    <source>
        <strain evidence="24 25">CA12</strain>
    </source>
</reference>
<feature type="binding site" evidence="20">
    <location>
        <position position="435"/>
    </location>
    <ligand>
        <name>Mg(2+)</name>
        <dbReference type="ChEBI" id="CHEBI:18420"/>
    </ligand>
</feature>
<evidence type="ECO:0000256" key="4">
    <source>
        <dbReference type="ARBA" id="ARBA00004496"/>
    </source>
</evidence>
<dbReference type="InterPro" id="IPR008279">
    <property type="entry name" value="PEP-util_enz_mobile_dom"/>
</dbReference>
<feature type="active site" description="Tele-phosphohistidine intermediate" evidence="18">
    <location>
        <position position="191"/>
    </location>
</feature>
<evidence type="ECO:0000256" key="9">
    <source>
        <dbReference type="ARBA" id="ARBA00022490"/>
    </source>
</evidence>
<dbReference type="PROSITE" id="PS00370">
    <property type="entry name" value="PEP_ENZYMES_PHOS_SITE"/>
    <property type="match status" value="1"/>
</dbReference>
<comment type="cofactor">
    <cofactor evidence="2 17 20">
        <name>Mg(2+)</name>
        <dbReference type="ChEBI" id="CHEBI:18420"/>
    </cofactor>
</comment>
<feature type="binding site" evidence="20">
    <location>
        <position position="459"/>
    </location>
    <ligand>
        <name>Mg(2+)</name>
        <dbReference type="ChEBI" id="CHEBI:18420"/>
    </ligand>
</feature>
<proteinExistence type="inferred from homology"/>
<evidence type="ECO:0000256" key="5">
    <source>
        <dbReference type="ARBA" id="ARBA00007837"/>
    </source>
</evidence>
<evidence type="ECO:0000256" key="1">
    <source>
        <dbReference type="ARBA" id="ARBA00000683"/>
    </source>
</evidence>
<dbReference type="Pfam" id="PF02896">
    <property type="entry name" value="PEP-utilizers_C"/>
    <property type="match status" value="1"/>
</dbReference>
<dbReference type="InterPro" id="IPR000121">
    <property type="entry name" value="PEP_util_C"/>
</dbReference>
<keyword evidence="12 17" id="KW-0598">Phosphotransferase system</keyword>
<feature type="binding site" evidence="19">
    <location>
        <position position="298"/>
    </location>
    <ligand>
        <name>phosphoenolpyruvate</name>
        <dbReference type="ChEBI" id="CHEBI:58702"/>
    </ligand>
</feature>
<feature type="binding site" evidence="19">
    <location>
        <begin position="458"/>
        <end position="459"/>
    </location>
    <ligand>
        <name>phosphoenolpyruvate</name>
        <dbReference type="ChEBI" id="CHEBI:58702"/>
    </ligand>
</feature>
<evidence type="ECO:0000313" key="25">
    <source>
        <dbReference type="Proteomes" id="UP000318741"/>
    </source>
</evidence>
<evidence type="ECO:0000256" key="16">
    <source>
        <dbReference type="ARBA" id="ARBA00033235"/>
    </source>
</evidence>
<keyword evidence="15 17" id="KW-0460">Magnesium</keyword>
<comment type="similarity">
    <text evidence="5 17">Belongs to the PEP-utilizing enzyme family.</text>
</comment>
<evidence type="ECO:0000259" key="21">
    <source>
        <dbReference type="Pfam" id="PF00391"/>
    </source>
</evidence>
<dbReference type="KEGG" id="acaf:CA12_35800"/>
<keyword evidence="14 17" id="KW-0418">Kinase</keyword>
<dbReference type="Gene3D" id="3.50.30.10">
    <property type="entry name" value="Phosphohistidine domain"/>
    <property type="match status" value="1"/>
</dbReference>
<evidence type="ECO:0000256" key="6">
    <source>
        <dbReference type="ARBA" id="ARBA00012232"/>
    </source>
</evidence>
<keyword evidence="13 17" id="KW-0479">Metal-binding</keyword>
<dbReference type="OrthoDB" id="9765468at2"/>
<feature type="active site" description="Proton donor" evidence="18">
    <location>
        <position position="506"/>
    </location>
</feature>
<dbReference type="InterPro" id="IPR036618">
    <property type="entry name" value="PtsI_HPr-bd_sf"/>
</dbReference>
<evidence type="ECO:0000256" key="8">
    <source>
        <dbReference type="ARBA" id="ARBA00022448"/>
    </source>
</evidence>
<dbReference type="GO" id="GO:0005737">
    <property type="term" value="C:cytoplasm"/>
    <property type="evidence" value="ECO:0007669"/>
    <property type="project" value="UniProtKB-SubCell"/>
</dbReference>
<evidence type="ECO:0000259" key="23">
    <source>
        <dbReference type="Pfam" id="PF05524"/>
    </source>
</evidence>
<dbReference type="InterPro" id="IPR036637">
    <property type="entry name" value="Phosphohistidine_dom_sf"/>
</dbReference>
<evidence type="ECO:0000256" key="19">
    <source>
        <dbReference type="PIRSR" id="PIRSR000732-2"/>
    </source>
</evidence>
<dbReference type="Gene3D" id="3.20.20.60">
    <property type="entry name" value="Phosphoenolpyruvate-binding domains"/>
    <property type="match status" value="1"/>
</dbReference>
<dbReference type="InterPro" id="IPR050499">
    <property type="entry name" value="PEP-utilizing_PTS_enzyme"/>
</dbReference>
<sequence>MLLKRGIAVSPGVAVGPAVVLGVETFRIPSQYVRVDAVDSELARLDRALERVAEEIGQNEQIAADRLGAQYGAIFAAHGQLARDASFREEVRTYIRKKSYSPEFAASRVIRKYTKALQEMGNPQMAERAADLFDLEKRVLRELLGQGRDELKNLTHPVVLLAKNLTPSETASLDRSKILAFVTEGGGRTSHTAILAGALELPAVVGVGRFLSDVAGGETVIVDGQRGELLIDPDEETLADYRRRAEARRTESIRLQTYRDVQPRTRDGERVYIMGNIEFPEEVGHCTDRGSDGVGLYRTEFLYLQGDAEPTEEEHYEAYCKVVTAMPGRPVVIRTMDLGADKLTDSMRRGVAGHLDSALGLRSIRLSLQNLPSFKTQLRAILRASVCGDVRVMFPLVSTLLELRQAKMVLADVMEDLEEEGVPFRRDLPVGMMVEVPSAALRADDFAREVDFFSIGTNDLIQYTLAADRADPDLATLYSAADPSVLRLIRMVVEASARHDVPVTVCGQMSSDPKFLPLLLGLGIRQISVTPHVIPELKDLAGRLDLPGCEGIAAHADGLELARDVENFLRDEVERTRAGRAEPDDRVALLRPRNSDRIDHWAGAAR</sequence>
<dbReference type="InterPro" id="IPR015813">
    <property type="entry name" value="Pyrv/PenolPyrv_kinase-like_dom"/>
</dbReference>
<evidence type="ECO:0000313" key="24">
    <source>
        <dbReference type="EMBL" id="QDT17456.1"/>
    </source>
</evidence>
<dbReference type="PIRSF" id="PIRSF000732">
    <property type="entry name" value="PTS_enzyme_I"/>
    <property type="match status" value="1"/>
</dbReference>
<protein>
    <recommendedName>
        <fullName evidence="7 17">Phosphoenolpyruvate-protein phosphotransferase</fullName>
        <ecNumber evidence="6 17">2.7.3.9</ecNumber>
    </recommendedName>
    <alternativeName>
        <fullName evidence="16 17">Phosphotransferase system, enzyme I</fullName>
    </alternativeName>
</protein>
<accession>A0A517PDL2</accession>
<dbReference type="GO" id="GO:0016301">
    <property type="term" value="F:kinase activity"/>
    <property type="evidence" value="ECO:0007669"/>
    <property type="project" value="UniProtKB-KW"/>
</dbReference>
<gene>
    <name evidence="24" type="primary">ptsI</name>
    <name evidence="24" type="ORF">CA12_35800</name>
</gene>
<dbReference type="PANTHER" id="PTHR46244">
    <property type="entry name" value="PHOSPHOENOLPYRUVATE-PROTEIN PHOSPHOTRANSFERASE"/>
    <property type="match status" value="1"/>
</dbReference>
<dbReference type="NCBIfam" id="TIGR01417">
    <property type="entry name" value="PTS_I_fam"/>
    <property type="match status" value="1"/>
</dbReference>
<dbReference type="InterPro" id="IPR018274">
    <property type="entry name" value="PEP_util_AS"/>
</dbReference>
<keyword evidence="24" id="KW-0670">Pyruvate</keyword>
<dbReference type="EMBL" id="CP036265">
    <property type="protein sequence ID" value="QDT17456.1"/>
    <property type="molecule type" value="Genomic_DNA"/>
</dbReference>
<feature type="domain" description="PEP-utilising enzyme C-terminal" evidence="22">
    <location>
        <begin position="256"/>
        <end position="542"/>
    </location>
</feature>
<keyword evidence="9 17" id="KW-0963">Cytoplasm</keyword>